<dbReference type="GO" id="GO:0030983">
    <property type="term" value="F:mismatched DNA binding"/>
    <property type="evidence" value="ECO:0007669"/>
    <property type="project" value="InterPro"/>
</dbReference>
<dbReference type="InterPro" id="IPR007695">
    <property type="entry name" value="DNA_mismatch_repair_MutS-lik_N"/>
</dbReference>
<dbReference type="SUPFAM" id="SSF55271">
    <property type="entry name" value="DNA repair protein MutS, domain I"/>
    <property type="match status" value="1"/>
</dbReference>
<dbReference type="Pfam" id="PF05192">
    <property type="entry name" value="MutS_III"/>
    <property type="match status" value="1"/>
</dbReference>
<evidence type="ECO:0000259" key="7">
    <source>
        <dbReference type="SMART" id="SM00533"/>
    </source>
</evidence>
<dbReference type="InterPro" id="IPR017261">
    <property type="entry name" value="DNA_mismatch_repair_MutS/MSH"/>
</dbReference>
<accession>A0A2H0TSR7</accession>
<dbReference type="CDD" id="cd00085">
    <property type="entry name" value="HNHc"/>
    <property type="match status" value="1"/>
</dbReference>
<evidence type="ECO:0000313" key="9">
    <source>
        <dbReference type="EMBL" id="PIR74447.1"/>
    </source>
</evidence>
<dbReference type="InterPro" id="IPR007696">
    <property type="entry name" value="DNA_mismatch_repair_MutS_core"/>
</dbReference>
<evidence type="ECO:0000259" key="8">
    <source>
        <dbReference type="SMART" id="SM00534"/>
    </source>
</evidence>
<evidence type="ECO:0000256" key="6">
    <source>
        <dbReference type="ARBA" id="ARBA00023204"/>
    </source>
</evidence>
<dbReference type="InterPro" id="IPR000432">
    <property type="entry name" value="DNA_mismatch_repair_MutS_C"/>
</dbReference>
<dbReference type="SUPFAM" id="SSF48334">
    <property type="entry name" value="DNA repair protein MutS, domain III"/>
    <property type="match status" value="1"/>
</dbReference>
<proteinExistence type="inferred from homology"/>
<dbReference type="SUPFAM" id="SSF53150">
    <property type="entry name" value="DNA repair protein MutS, domain II"/>
    <property type="match status" value="1"/>
</dbReference>
<dbReference type="Pfam" id="PF00488">
    <property type="entry name" value="MutS_V"/>
    <property type="match status" value="1"/>
</dbReference>
<dbReference type="SMART" id="SM00533">
    <property type="entry name" value="MUTSd"/>
    <property type="match status" value="1"/>
</dbReference>
<evidence type="ECO:0000256" key="2">
    <source>
        <dbReference type="ARBA" id="ARBA00022741"/>
    </source>
</evidence>
<dbReference type="InterPro" id="IPR036187">
    <property type="entry name" value="DNA_mismatch_repair_MutS_sf"/>
</dbReference>
<protein>
    <submittedName>
        <fullName evidence="9">DNA mismatch repair protein</fullName>
    </submittedName>
</protein>
<dbReference type="Gene3D" id="3.40.50.300">
    <property type="entry name" value="P-loop containing nucleotide triphosphate hydrolases"/>
    <property type="match status" value="1"/>
</dbReference>
<comment type="similarity">
    <text evidence="1">Belongs to the DNA mismatch repair MutS family.</text>
</comment>
<dbReference type="InterPro" id="IPR036678">
    <property type="entry name" value="MutS_con_dom_sf"/>
</dbReference>
<reference evidence="10" key="1">
    <citation type="submission" date="2017-09" db="EMBL/GenBank/DDBJ databases">
        <title>Depth-based differentiation of microbial function through sediment-hosted aquifers and enrichment of novel symbionts in the deep terrestrial subsurface.</title>
        <authorList>
            <person name="Probst A.J."/>
            <person name="Ladd B."/>
            <person name="Jarett J.K."/>
            <person name="Geller-Mcgrath D.E."/>
            <person name="Sieber C.M.K."/>
            <person name="Emerson J.B."/>
            <person name="Anantharaman K."/>
            <person name="Thomas B.C."/>
            <person name="Malmstrom R."/>
            <person name="Stieglmeier M."/>
            <person name="Klingl A."/>
            <person name="Woyke T."/>
            <person name="Ryan C.M."/>
            <person name="Banfield J.F."/>
        </authorList>
    </citation>
    <scope>NUCLEOTIDE SEQUENCE [LARGE SCALE GENOMIC DNA]</scope>
</reference>
<dbReference type="Gene3D" id="1.10.1420.10">
    <property type="match status" value="2"/>
</dbReference>
<evidence type="ECO:0000256" key="1">
    <source>
        <dbReference type="ARBA" id="ARBA00006271"/>
    </source>
</evidence>
<dbReference type="InterPro" id="IPR027417">
    <property type="entry name" value="P-loop_NTPase"/>
</dbReference>
<keyword evidence="4" id="KW-0067">ATP-binding</keyword>
<dbReference type="InterPro" id="IPR045076">
    <property type="entry name" value="MutS"/>
</dbReference>
<keyword evidence="6" id="KW-0234">DNA repair</keyword>
<dbReference type="SUPFAM" id="SSF52540">
    <property type="entry name" value="P-loop containing nucleoside triphosphate hydrolases"/>
    <property type="match status" value="1"/>
</dbReference>
<dbReference type="GO" id="GO:0005524">
    <property type="term" value="F:ATP binding"/>
    <property type="evidence" value="ECO:0007669"/>
    <property type="project" value="UniProtKB-KW"/>
</dbReference>
<dbReference type="PIRSF" id="PIRSF037677">
    <property type="entry name" value="DNA_mis_repair_Msh6"/>
    <property type="match status" value="1"/>
</dbReference>
<keyword evidence="3" id="KW-0227">DNA damage</keyword>
<dbReference type="Gene3D" id="3.40.1170.10">
    <property type="entry name" value="DNA repair protein MutS, domain I"/>
    <property type="match status" value="1"/>
</dbReference>
<dbReference type="GO" id="GO:0006298">
    <property type="term" value="P:mismatch repair"/>
    <property type="evidence" value="ECO:0007669"/>
    <property type="project" value="InterPro"/>
</dbReference>
<name>A0A2H0TSR7_9BACT</name>
<comment type="caution">
    <text evidence="9">The sequence shown here is derived from an EMBL/GenBank/DDBJ whole genome shotgun (WGS) entry which is preliminary data.</text>
</comment>
<evidence type="ECO:0000256" key="5">
    <source>
        <dbReference type="ARBA" id="ARBA00023125"/>
    </source>
</evidence>
<dbReference type="PANTHER" id="PTHR11361:SF34">
    <property type="entry name" value="DNA MISMATCH REPAIR PROTEIN MSH1, MITOCHONDRIAL"/>
    <property type="match status" value="1"/>
</dbReference>
<dbReference type="PANTHER" id="PTHR11361">
    <property type="entry name" value="DNA MISMATCH REPAIR PROTEIN MUTS FAMILY MEMBER"/>
    <property type="match status" value="1"/>
</dbReference>
<dbReference type="GO" id="GO:0140664">
    <property type="term" value="F:ATP-dependent DNA damage sensor activity"/>
    <property type="evidence" value="ECO:0007669"/>
    <property type="project" value="InterPro"/>
</dbReference>
<dbReference type="InterPro" id="IPR016151">
    <property type="entry name" value="DNA_mismatch_repair_MutS_N"/>
</dbReference>
<sequence>MDDSHVPNLLNRTDVSLIEAYFELQAMYEKEYGAHTVVIMEVGSFWEIYSVDNEIMVIGKTKEIAEILNLQMTRRSKAILENSMANPLLCGFPVATFDRYMARLVQENTYTIVIVRQRGIPPNVERFVDQILSPGVNFEYALDHEETVLVSLVIDQNNGIYSAGYAGIDITTGKSTTLDLHGTQEDNTFALDQLFSLVHSHRTAEIILTLIGTGIKEDTVRQYLEISSWDNVQIHASRPSITYQNELLGKAFAVESFLSPIEYLELERAPLTCEALCILIEFIVTHDKKVIENLTRPVMLNDTAYLYLGNHPLEQLNIVSRDPTETTVTRIMDYTVTSIGKRLLKERIRNPITNKAEIETRYDLSDTLGPLQKEIDAQLRNIYDLERIARRMTLARLHPFEVNFLHDSLEAAVSILRAIQNSSANRILSGFVDDEKSLQQLIVKLRRIFDLQESAKVLFADIHTSIFEHGYDQALDTLIHSRTALEQKMETIRMSIADMLSQKTGKDERDYVSIKQLDKEGHYIHLSKSRFFQIEKELQKQYISVDGTVHAFSDFTFKVQTSNVKITAPVIDQISEETVAAQTKIIALVKELFLREIKHIDQEFGTLLRNTIRALAQIDVALSNAKAQAALRLCRPQLLEMDTSFLEADELRHPLVETREDAELYVPNTVLLGQVSDATADTVFSHMNIKRVQGILLYGINSSGKSSLMKSLGVAVLLAQAGMYVPARGMRLTVFHELFTRIIAKDNFERGLSSFAVEMMELKNIFSRCSTKSLILGDEISHGTETLSAISIVTATVLRLIEKQSLFLFTTHLHQLKDLPMLRTITSLASVHLSVHYDHAQDCLVFDRTLQPGSGSSIYGLEFAQSLHMDETFLRTARDIRNELAGEHNDLTLITKKQPSKYNKKLLLCSCSICGNTVDETHHIHPQELADPQGNILHFHKNHKANLLPICTPCHDKIHRGEIRVHGYTMTSRGLQLQYTELDTHDQSSST</sequence>
<evidence type="ECO:0000313" key="10">
    <source>
        <dbReference type="Proteomes" id="UP000230154"/>
    </source>
</evidence>
<feature type="domain" description="DNA mismatch repair protein MutS core" evidence="7">
    <location>
        <begin position="323"/>
        <end position="659"/>
    </location>
</feature>
<dbReference type="InterPro" id="IPR003615">
    <property type="entry name" value="HNH_nuc"/>
</dbReference>
<dbReference type="SMART" id="SM00534">
    <property type="entry name" value="MUTSac"/>
    <property type="match status" value="1"/>
</dbReference>
<evidence type="ECO:0000256" key="4">
    <source>
        <dbReference type="ARBA" id="ARBA00022840"/>
    </source>
</evidence>
<dbReference type="EMBL" id="PFCB01000021">
    <property type="protein sequence ID" value="PIR74447.1"/>
    <property type="molecule type" value="Genomic_DNA"/>
</dbReference>
<dbReference type="AlphaFoldDB" id="A0A2H0TSR7"/>
<dbReference type="Pfam" id="PF01624">
    <property type="entry name" value="MutS_I"/>
    <property type="match status" value="1"/>
</dbReference>
<keyword evidence="2" id="KW-0547">Nucleotide-binding</keyword>
<feature type="domain" description="DNA mismatch repair proteins mutS family" evidence="8">
    <location>
        <begin position="692"/>
        <end position="882"/>
    </location>
</feature>
<evidence type="ECO:0000256" key="3">
    <source>
        <dbReference type="ARBA" id="ARBA00022763"/>
    </source>
</evidence>
<keyword evidence="5" id="KW-0238">DNA-binding</keyword>
<organism evidence="9 10">
    <name type="scientific">Candidatus Magasanikbacteria bacterium CG10_big_fil_rev_8_21_14_0_10_47_10</name>
    <dbReference type="NCBI Taxonomy" id="1974652"/>
    <lineage>
        <taxon>Bacteria</taxon>
        <taxon>Candidatus Magasanikiibacteriota</taxon>
    </lineage>
</organism>
<gene>
    <name evidence="9" type="ORF">COU35_02600</name>
</gene>
<dbReference type="Proteomes" id="UP000230154">
    <property type="component" value="Unassembled WGS sequence"/>
</dbReference>